<reference evidence="2 3" key="1">
    <citation type="journal article" date="2018" name="Nat. Biotechnol.">
        <title>A standardized bacterial taxonomy based on genome phylogeny substantially revises the tree of life.</title>
        <authorList>
            <person name="Parks D.H."/>
            <person name="Chuvochina M."/>
            <person name="Waite D.W."/>
            <person name="Rinke C."/>
            <person name="Skarshewski A."/>
            <person name="Chaumeil P.A."/>
            <person name="Hugenholtz P."/>
        </authorList>
    </citation>
    <scope>NUCLEOTIDE SEQUENCE [LARGE SCALE GENOMIC DNA]</scope>
    <source>
        <strain evidence="2">UBA10707</strain>
    </source>
</reference>
<gene>
    <name evidence="2" type="ORF">DD666_00520</name>
</gene>
<name>A0A356LAA5_9BURK</name>
<evidence type="ECO:0000313" key="2">
    <source>
        <dbReference type="EMBL" id="HBP27882.1"/>
    </source>
</evidence>
<dbReference type="EMBL" id="DOEK01000003">
    <property type="protein sequence ID" value="HBP27882.1"/>
    <property type="molecule type" value="Genomic_DNA"/>
</dbReference>
<proteinExistence type="predicted"/>
<feature type="signal peptide" evidence="1">
    <location>
        <begin position="1"/>
        <end position="25"/>
    </location>
</feature>
<accession>A0A356LAA5</accession>
<dbReference type="AlphaFoldDB" id="A0A356LAA5"/>
<comment type="caution">
    <text evidence="2">The sequence shown here is derived from an EMBL/GenBank/DDBJ whole genome shotgun (WGS) entry which is preliminary data.</text>
</comment>
<keyword evidence="1" id="KW-0732">Signal</keyword>
<sequence length="101" mass="12680">MVSIKKLLAIVLACLSLGAATSALANERPYERGYSSHPYTMQVDHRHYGDRHYHRHHPRYRHHGWRNKPRYYSDDRRYDRRHRWDRRYDSHRRYSRFRDVW</sequence>
<evidence type="ECO:0000256" key="1">
    <source>
        <dbReference type="SAM" id="SignalP"/>
    </source>
</evidence>
<feature type="chain" id="PRO_5017064719" evidence="1">
    <location>
        <begin position="26"/>
        <end position="101"/>
    </location>
</feature>
<protein>
    <submittedName>
        <fullName evidence="2">Uncharacterized protein</fullName>
    </submittedName>
</protein>
<organism evidence="2 3">
    <name type="scientific">Advenella kashmirensis</name>
    <dbReference type="NCBI Taxonomy" id="310575"/>
    <lineage>
        <taxon>Bacteria</taxon>
        <taxon>Pseudomonadati</taxon>
        <taxon>Pseudomonadota</taxon>
        <taxon>Betaproteobacteria</taxon>
        <taxon>Burkholderiales</taxon>
        <taxon>Alcaligenaceae</taxon>
    </lineage>
</organism>
<dbReference type="Proteomes" id="UP000264036">
    <property type="component" value="Unassembled WGS sequence"/>
</dbReference>
<evidence type="ECO:0000313" key="3">
    <source>
        <dbReference type="Proteomes" id="UP000264036"/>
    </source>
</evidence>